<evidence type="ECO:0000313" key="5">
    <source>
        <dbReference type="Proteomes" id="UP000037685"/>
    </source>
</evidence>
<dbReference type="Pfam" id="PF01613">
    <property type="entry name" value="Flavin_Reduct"/>
    <property type="match status" value="1"/>
</dbReference>
<evidence type="ECO:0000256" key="2">
    <source>
        <dbReference type="ARBA" id="ARBA00023002"/>
    </source>
</evidence>
<evidence type="ECO:0000259" key="3">
    <source>
        <dbReference type="SMART" id="SM00903"/>
    </source>
</evidence>
<dbReference type="Gene3D" id="2.30.110.10">
    <property type="entry name" value="Electron Transport, Fmn-binding Protein, Chain A"/>
    <property type="match status" value="1"/>
</dbReference>
<dbReference type="AlphaFoldDB" id="A0A0M9AFX8"/>
<evidence type="ECO:0000256" key="1">
    <source>
        <dbReference type="ARBA" id="ARBA00008898"/>
    </source>
</evidence>
<dbReference type="InterPro" id="IPR012349">
    <property type="entry name" value="Split_barrel_FMN-bd"/>
</dbReference>
<dbReference type="GO" id="GO:0042602">
    <property type="term" value="F:riboflavin reductase (NADPH) activity"/>
    <property type="evidence" value="ECO:0007669"/>
    <property type="project" value="TreeGrafter"/>
</dbReference>
<organism evidence="4 5">
    <name type="scientific">Thermus aquaticus</name>
    <dbReference type="NCBI Taxonomy" id="271"/>
    <lineage>
        <taxon>Bacteria</taxon>
        <taxon>Thermotogati</taxon>
        <taxon>Deinococcota</taxon>
        <taxon>Deinococci</taxon>
        <taxon>Thermales</taxon>
        <taxon>Thermaceae</taxon>
        <taxon>Thermus</taxon>
    </lineage>
</organism>
<gene>
    <name evidence="4" type="primary">hrb</name>
    <name evidence="4" type="ORF">BVI061214_01114</name>
</gene>
<feature type="domain" description="Flavin reductase like" evidence="3">
    <location>
        <begin position="10"/>
        <end position="157"/>
    </location>
</feature>
<dbReference type="InterPro" id="IPR050268">
    <property type="entry name" value="NADH-dep_flavin_reductase"/>
</dbReference>
<dbReference type="Proteomes" id="UP000037685">
    <property type="component" value="Unassembled WGS sequence"/>
</dbReference>
<evidence type="ECO:0000313" key="4">
    <source>
        <dbReference type="EMBL" id="KOX89931.1"/>
    </source>
</evidence>
<protein>
    <submittedName>
        <fullName evidence="4">High molecular weight rubredoxin</fullName>
    </submittedName>
</protein>
<dbReference type="EMBL" id="LHCI01000106">
    <property type="protein sequence ID" value="KOX89931.1"/>
    <property type="molecule type" value="Genomic_DNA"/>
</dbReference>
<dbReference type="GO" id="GO:0010181">
    <property type="term" value="F:FMN binding"/>
    <property type="evidence" value="ECO:0007669"/>
    <property type="project" value="InterPro"/>
</dbReference>
<comment type="caution">
    <text evidence="4">The sequence shown here is derived from an EMBL/GenBank/DDBJ whole genome shotgun (WGS) entry which is preliminary data.</text>
</comment>
<keyword evidence="2" id="KW-0560">Oxidoreductase</keyword>
<accession>A0A0M9AFX8</accession>
<name>A0A0M9AFX8_THEAQ</name>
<dbReference type="SMART" id="SM00903">
    <property type="entry name" value="Flavin_Reduct"/>
    <property type="match status" value="1"/>
</dbReference>
<dbReference type="RefSeq" id="WP_053767625.1">
    <property type="nucleotide sequence ID" value="NZ_LHCI01000106.1"/>
</dbReference>
<proteinExistence type="inferred from homology"/>
<reference evidence="4 5" key="1">
    <citation type="submission" date="2015-07" db="EMBL/GenBank/DDBJ databases">
        <authorList>
            <person name="Noorani M."/>
        </authorList>
    </citation>
    <scope>NUCLEOTIDE SEQUENCE [LARGE SCALE GENOMIC DNA]</scope>
    <source>
        <strain evidence="5">ATCC 25104 / DSM 625 / JCM 10724 / NBRC 103206 / NCIMB 11243 / YT-1</strain>
    </source>
</reference>
<dbReference type="InterPro" id="IPR002563">
    <property type="entry name" value="Flavin_Rdtase-like_dom"/>
</dbReference>
<dbReference type="PANTHER" id="PTHR30466:SF11">
    <property type="entry name" value="FLAVIN-DEPENDENT MONOOXYGENASE, REDUCTASE SUBUNIT HSAB"/>
    <property type="match status" value="1"/>
</dbReference>
<sequence>MDLEAKKKVLRSFTYGLYILTAQDGEEVAAGTVNWVTQASFQPPLIALGVKAESRLHALIERTGKLCLMTLAHDQKGIAQDFFKPTTREGDRLNGHPFAPSPTFGLPLLTELPYWLEAEVRHLYKGGDHSLVVAQVVEAGVRYEARPLVMWDTGWFYGG</sequence>
<dbReference type="SUPFAM" id="SSF50475">
    <property type="entry name" value="FMN-binding split barrel"/>
    <property type="match status" value="1"/>
</dbReference>
<dbReference type="PANTHER" id="PTHR30466">
    <property type="entry name" value="FLAVIN REDUCTASE"/>
    <property type="match status" value="1"/>
</dbReference>
<dbReference type="PATRIC" id="fig|271.14.peg.1189"/>
<comment type="similarity">
    <text evidence="1">Belongs to the non-flavoprotein flavin reductase family.</text>
</comment>